<dbReference type="InterPro" id="IPR013780">
    <property type="entry name" value="Glyco_hydro_b"/>
</dbReference>
<keyword evidence="2" id="KW-0378">Hydrolase</keyword>
<evidence type="ECO:0000259" key="3">
    <source>
        <dbReference type="Pfam" id="PF01055"/>
    </source>
</evidence>
<dbReference type="Gene3D" id="2.60.40.1180">
    <property type="entry name" value="Golgi alpha-mannosidase II"/>
    <property type="match status" value="1"/>
</dbReference>
<evidence type="ECO:0000313" key="7">
    <source>
        <dbReference type="WBParaSite" id="TCNE_0000128201-mRNA-1"/>
    </source>
</evidence>
<dbReference type="EMBL" id="UYWY01000902">
    <property type="protein sequence ID" value="VDM25868.1"/>
    <property type="molecule type" value="Genomic_DNA"/>
</dbReference>
<dbReference type="PANTHER" id="PTHR22762:SF133">
    <property type="entry name" value="P-TYPE DOMAIN-CONTAINING PROTEIN"/>
    <property type="match status" value="1"/>
</dbReference>
<dbReference type="InterPro" id="IPR000322">
    <property type="entry name" value="Glyco_hydro_31_TIM"/>
</dbReference>
<accession>A0A183TYG3</accession>
<dbReference type="PANTHER" id="PTHR22762">
    <property type="entry name" value="ALPHA-GLUCOSIDASE"/>
    <property type="match status" value="1"/>
</dbReference>
<dbReference type="Proteomes" id="UP000050794">
    <property type="component" value="Unassembled WGS sequence"/>
</dbReference>
<gene>
    <name evidence="5" type="ORF">TCNE_LOCUS1283</name>
</gene>
<protein>
    <submittedName>
        <fullName evidence="7">Sucrase-isomaltase, intestinal</fullName>
    </submittedName>
</protein>
<dbReference type="GO" id="GO:0005975">
    <property type="term" value="P:carbohydrate metabolic process"/>
    <property type="evidence" value="ECO:0007669"/>
    <property type="project" value="InterPro"/>
</dbReference>
<keyword evidence="2" id="KW-0326">Glycosidase</keyword>
<proteinExistence type="inferred from homology"/>
<feature type="domain" description="Glycosyl hydrolase family 31 C-terminal" evidence="4">
    <location>
        <begin position="163"/>
        <end position="201"/>
    </location>
</feature>
<comment type="similarity">
    <text evidence="1 2">Belongs to the glycosyl hydrolase 31 family.</text>
</comment>
<dbReference type="Pfam" id="PF21365">
    <property type="entry name" value="Glyco_hydro_31_3rd"/>
    <property type="match status" value="1"/>
</dbReference>
<dbReference type="Gene3D" id="3.20.20.80">
    <property type="entry name" value="Glycosidases"/>
    <property type="match status" value="1"/>
</dbReference>
<name>A0A183TYG3_TOXCA</name>
<organism evidence="6 7">
    <name type="scientific">Toxocara canis</name>
    <name type="common">Canine roundworm</name>
    <dbReference type="NCBI Taxonomy" id="6265"/>
    <lineage>
        <taxon>Eukaryota</taxon>
        <taxon>Metazoa</taxon>
        <taxon>Ecdysozoa</taxon>
        <taxon>Nematoda</taxon>
        <taxon>Chromadorea</taxon>
        <taxon>Rhabditida</taxon>
        <taxon>Spirurina</taxon>
        <taxon>Ascaridomorpha</taxon>
        <taxon>Ascaridoidea</taxon>
        <taxon>Toxocaridae</taxon>
        <taxon>Toxocara</taxon>
    </lineage>
</organism>
<reference evidence="7" key="1">
    <citation type="submission" date="2016-06" db="UniProtKB">
        <authorList>
            <consortium name="WormBaseParasite"/>
        </authorList>
    </citation>
    <scope>IDENTIFICATION</scope>
</reference>
<evidence type="ECO:0000256" key="2">
    <source>
        <dbReference type="RuleBase" id="RU361185"/>
    </source>
</evidence>
<dbReference type="Pfam" id="PF01055">
    <property type="entry name" value="Glyco_hydro_31_2nd"/>
    <property type="match status" value="1"/>
</dbReference>
<sequence length="327" mass="36895">MLGTTGRGKNRQYDTKNLYGLYEAKATMRALHEVTQKRGVVVSRSMFPTAGRYAGHWLGDNQASWETLVTTIVGVQEFNMFGIPYVGSDICGYSGDTTEELCLRWHQLGAFHPFSRNHNNNNAVPQDPAQWPSVAAATREAYLFRYRYLPYLYSLHFAASRNGGTVVRPVFFEFPKDQKTLDLGMQFMWGSGLMIVPVIEKVHLSNPTTNSADGFFYWDDGDGIITDFGTYPYYEFHFTFTSNTQTSKLTITQISKGNIPMPTLDSIDILGLPHVPDLATVTYMGQNVDMSDSSYDASKQLFKIRRQGLMALDKQPYNAELVWSNEG</sequence>
<dbReference type="SUPFAM" id="SSF51445">
    <property type="entry name" value="(Trans)glycosidases"/>
    <property type="match status" value="1"/>
</dbReference>
<evidence type="ECO:0000313" key="6">
    <source>
        <dbReference type="Proteomes" id="UP000050794"/>
    </source>
</evidence>
<evidence type="ECO:0000256" key="1">
    <source>
        <dbReference type="ARBA" id="ARBA00007806"/>
    </source>
</evidence>
<dbReference type="InterPro" id="IPR048395">
    <property type="entry name" value="Glyco_hydro_31_C"/>
</dbReference>
<dbReference type="GO" id="GO:0004558">
    <property type="term" value="F:alpha-1,4-glucosidase activity"/>
    <property type="evidence" value="ECO:0007669"/>
    <property type="project" value="TreeGrafter"/>
</dbReference>
<dbReference type="SUPFAM" id="SSF51011">
    <property type="entry name" value="Glycosyl hydrolase domain"/>
    <property type="match status" value="1"/>
</dbReference>
<keyword evidence="6" id="KW-1185">Reference proteome</keyword>
<dbReference type="WBParaSite" id="TCNE_0000128201-mRNA-1">
    <property type="protein sequence ID" value="TCNE_0000128201-mRNA-1"/>
    <property type="gene ID" value="TCNE_0000128201"/>
</dbReference>
<dbReference type="AlphaFoldDB" id="A0A183TYG3"/>
<reference evidence="5 6" key="2">
    <citation type="submission" date="2018-11" db="EMBL/GenBank/DDBJ databases">
        <authorList>
            <consortium name="Pathogen Informatics"/>
        </authorList>
    </citation>
    <scope>NUCLEOTIDE SEQUENCE [LARGE SCALE GENOMIC DNA]</scope>
</reference>
<dbReference type="InterPro" id="IPR017853">
    <property type="entry name" value="GH"/>
</dbReference>
<evidence type="ECO:0000313" key="5">
    <source>
        <dbReference type="EMBL" id="VDM25868.1"/>
    </source>
</evidence>
<feature type="domain" description="Glycoside hydrolase family 31 TIM barrel" evidence="3">
    <location>
        <begin position="10"/>
        <end position="155"/>
    </location>
</feature>
<evidence type="ECO:0000259" key="4">
    <source>
        <dbReference type="Pfam" id="PF21365"/>
    </source>
</evidence>